<comment type="similarity">
    <text evidence="9">Belongs to the SUA5 family. TsaC subfamily.</text>
</comment>
<feature type="domain" description="YrdC-like" evidence="10">
    <location>
        <begin position="8"/>
        <end position="189"/>
    </location>
</feature>
<evidence type="ECO:0000313" key="11">
    <source>
        <dbReference type="EMBL" id="SDG24284.1"/>
    </source>
</evidence>
<evidence type="ECO:0000313" key="12">
    <source>
        <dbReference type="Proteomes" id="UP000198641"/>
    </source>
</evidence>
<dbReference type="GO" id="GO:0006450">
    <property type="term" value="P:regulation of translational fidelity"/>
    <property type="evidence" value="ECO:0007669"/>
    <property type="project" value="TreeGrafter"/>
</dbReference>
<dbReference type="RefSeq" id="WP_092525842.1">
    <property type="nucleotide sequence ID" value="NZ_FNCI01000007.1"/>
</dbReference>
<evidence type="ECO:0000256" key="6">
    <source>
        <dbReference type="ARBA" id="ARBA00022741"/>
    </source>
</evidence>
<dbReference type="PANTHER" id="PTHR17490:SF18">
    <property type="entry name" value="THREONYLCARBAMOYL-AMP SYNTHASE"/>
    <property type="match status" value="1"/>
</dbReference>
<name>A0A1G7SN63_9GAMM</name>
<evidence type="ECO:0000256" key="8">
    <source>
        <dbReference type="ARBA" id="ARBA00048366"/>
    </source>
</evidence>
<organism evidence="11 12">
    <name type="scientific">Onishia taeanensis</name>
    <dbReference type="NCBI Taxonomy" id="284577"/>
    <lineage>
        <taxon>Bacteria</taxon>
        <taxon>Pseudomonadati</taxon>
        <taxon>Pseudomonadota</taxon>
        <taxon>Gammaproteobacteria</taxon>
        <taxon>Oceanospirillales</taxon>
        <taxon>Halomonadaceae</taxon>
        <taxon>Onishia</taxon>
    </lineage>
</organism>
<keyword evidence="4 9" id="KW-0819">tRNA processing</keyword>
<dbReference type="InterPro" id="IPR023535">
    <property type="entry name" value="TC-AMP_synthase"/>
</dbReference>
<dbReference type="InterPro" id="IPR006070">
    <property type="entry name" value="Sua5-like_dom"/>
</dbReference>
<dbReference type="HAMAP" id="MF_01852">
    <property type="entry name" value="TsaC"/>
    <property type="match status" value="1"/>
</dbReference>
<dbReference type="EC" id="2.7.7.87" evidence="9"/>
<gene>
    <name evidence="9" type="primary">tsaC</name>
    <name evidence="11" type="ORF">SAMN05216571_10733</name>
</gene>
<proteinExistence type="inferred from homology"/>
<keyword evidence="6 9" id="KW-0547">Nucleotide-binding</keyword>
<keyword evidence="2 9" id="KW-0963">Cytoplasm</keyword>
<evidence type="ECO:0000256" key="9">
    <source>
        <dbReference type="HAMAP-Rule" id="MF_01852"/>
    </source>
</evidence>
<dbReference type="GO" id="GO:0061710">
    <property type="term" value="F:L-threonylcarbamoyladenylate synthase"/>
    <property type="evidence" value="ECO:0007669"/>
    <property type="project" value="UniProtKB-EC"/>
</dbReference>
<sequence>MTDTPALDPALKAAVDALDAGGVIAYPTEAVWGLGCDPDNERALTALLRLKERDPAKGLILIAGHISQLAPWLEGLPAELHGPLVSSWPGPNTWLVPDNGRSHCLLRGCHQSVAVRVSDHPLVARLCEAYGGPIVSTSANRAGEPPALSAETVRETLGDGLAAILDGPLGEHPRPSTIRDLVSGRVLRD</sequence>
<dbReference type="GO" id="GO:0000049">
    <property type="term" value="F:tRNA binding"/>
    <property type="evidence" value="ECO:0007669"/>
    <property type="project" value="TreeGrafter"/>
</dbReference>
<comment type="catalytic activity">
    <reaction evidence="8 9">
        <text>L-threonine + hydrogencarbonate + ATP = L-threonylcarbamoyladenylate + diphosphate + H2O</text>
        <dbReference type="Rhea" id="RHEA:36407"/>
        <dbReference type="ChEBI" id="CHEBI:15377"/>
        <dbReference type="ChEBI" id="CHEBI:17544"/>
        <dbReference type="ChEBI" id="CHEBI:30616"/>
        <dbReference type="ChEBI" id="CHEBI:33019"/>
        <dbReference type="ChEBI" id="CHEBI:57926"/>
        <dbReference type="ChEBI" id="CHEBI:73682"/>
        <dbReference type="EC" id="2.7.7.87"/>
    </reaction>
</comment>
<accession>A0A1G7SN63</accession>
<keyword evidence="3 9" id="KW-0808">Transferase</keyword>
<evidence type="ECO:0000256" key="7">
    <source>
        <dbReference type="ARBA" id="ARBA00022840"/>
    </source>
</evidence>
<keyword evidence="7 9" id="KW-0067">ATP-binding</keyword>
<dbReference type="STRING" id="284577.SAMN05216571_10733"/>
<keyword evidence="5 9" id="KW-0548">Nucleotidyltransferase</keyword>
<reference evidence="11 12" key="1">
    <citation type="submission" date="2016-10" db="EMBL/GenBank/DDBJ databases">
        <authorList>
            <person name="de Groot N.N."/>
        </authorList>
    </citation>
    <scope>NUCLEOTIDE SEQUENCE [LARGE SCALE GENOMIC DNA]</scope>
    <source>
        <strain evidence="11 12">BH539</strain>
    </source>
</reference>
<dbReference type="GO" id="GO:0003725">
    <property type="term" value="F:double-stranded RNA binding"/>
    <property type="evidence" value="ECO:0007669"/>
    <property type="project" value="InterPro"/>
</dbReference>
<evidence type="ECO:0000256" key="2">
    <source>
        <dbReference type="ARBA" id="ARBA00022490"/>
    </source>
</evidence>
<protein>
    <recommendedName>
        <fullName evidence="9">Threonylcarbamoyl-AMP synthase</fullName>
        <shortName evidence="9">TC-AMP synthase</shortName>
        <ecNumber evidence="9">2.7.7.87</ecNumber>
    </recommendedName>
    <alternativeName>
        <fullName evidence="9">L-threonylcarbamoyladenylate synthase</fullName>
    </alternativeName>
    <alternativeName>
        <fullName evidence="9">t(6)A37 threonylcarbamoyladenosine biosynthesis protein TsaC</fullName>
    </alternativeName>
    <alternativeName>
        <fullName evidence="9">tRNA threonylcarbamoyladenosine biosynthesis protein TsaC</fullName>
    </alternativeName>
</protein>
<dbReference type="PROSITE" id="PS51163">
    <property type="entry name" value="YRDC"/>
    <property type="match status" value="1"/>
</dbReference>
<dbReference type="Proteomes" id="UP000198641">
    <property type="component" value="Unassembled WGS sequence"/>
</dbReference>
<dbReference type="InterPro" id="IPR050156">
    <property type="entry name" value="TC-AMP_synthase_SUA5"/>
</dbReference>
<dbReference type="OrthoDB" id="9814580at2"/>
<evidence type="ECO:0000256" key="1">
    <source>
        <dbReference type="ARBA" id="ARBA00004496"/>
    </source>
</evidence>
<dbReference type="SUPFAM" id="SSF55821">
    <property type="entry name" value="YrdC/RibB"/>
    <property type="match status" value="1"/>
</dbReference>
<dbReference type="AlphaFoldDB" id="A0A1G7SN63"/>
<evidence type="ECO:0000256" key="5">
    <source>
        <dbReference type="ARBA" id="ARBA00022695"/>
    </source>
</evidence>
<evidence type="ECO:0000259" key="10">
    <source>
        <dbReference type="PROSITE" id="PS51163"/>
    </source>
</evidence>
<comment type="subcellular location">
    <subcellularLocation>
        <location evidence="1 9">Cytoplasm</location>
    </subcellularLocation>
</comment>
<dbReference type="PANTHER" id="PTHR17490">
    <property type="entry name" value="SUA5"/>
    <property type="match status" value="1"/>
</dbReference>
<comment type="function">
    <text evidence="9">Required for the formation of a threonylcarbamoyl group on adenosine at position 37 (t(6)A37) in tRNAs that read codons beginning with adenine. Catalyzes the conversion of L-threonine, HCO(3)(-)/CO(2) and ATP to give threonylcarbamoyl-AMP (TC-AMP) as the acyladenylate intermediate, with the release of diphosphate.</text>
</comment>
<dbReference type="InterPro" id="IPR017945">
    <property type="entry name" value="DHBP_synth_RibB-like_a/b_dom"/>
</dbReference>
<dbReference type="GO" id="GO:0005524">
    <property type="term" value="F:ATP binding"/>
    <property type="evidence" value="ECO:0007669"/>
    <property type="project" value="UniProtKB-UniRule"/>
</dbReference>
<evidence type="ECO:0000256" key="4">
    <source>
        <dbReference type="ARBA" id="ARBA00022694"/>
    </source>
</evidence>
<evidence type="ECO:0000256" key="3">
    <source>
        <dbReference type="ARBA" id="ARBA00022679"/>
    </source>
</evidence>
<dbReference type="Gene3D" id="3.90.870.10">
    <property type="entry name" value="DHBP synthase"/>
    <property type="match status" value="1"/>
</dbReference>
<dbReference type="EMBL" id="FNCI01000007">
    <property type="protein sequence ID" value="SDG24284.1"/>
    <property type="molecule type" value="Genomic_DNA"/>
</dbReference>
<dbReference type="Pfam" id="PF01300">
    <property type="entry name" value="Sua5_yciO_yrdC"/>
    <property type="match status" value="1"/>
</dbReference>
<dbReference type="GO" id="GO:0002949">
    <property type="term" value="P:tRNA threonylcarbamoyladenosine modification"/>
    <property type="evidence" value="ECO:0007669"/>
    <property type="project" value="UniProtKB-UniRule"/>
</dbReference>
<dbReference type="GO" id="GO:0005737">
    <property type="term" value="C:cytoplasm"/>
    <property type="evidence" value="ECO:0007669"/>
    <property type="project" value="UniProtKB-SubCell"/>
</dbReference>
<keyword evidence="12" id="KW-1185">Reference proteome</keyword>